<dbReference type="Gene3D" id="2.90.10.10">
    <property type="entry name" value="Bulb-type lectin domain"/>
    <property type="match status" value="1"/>
</dbReference>
<dbReference type="SUPFAM" id="SSF51110">
    <property type="entry name" value="alpha-D-mannose-specific plant lectins"/>
    <property type="match status" value="1"/>
</dbReference>
<dbReference type="FunFam" id="2.90.10.10:FF:000026">
    <property type="entry name" value="Serine/threonine-protein kinase"/>
    <property type="match status" value="1"/>
</dbReference>
<evidence type="ECO:0000256" key="2">
    <source>
        <dbReference type="ARBA" id="ARBA00023157"/>
    </source>
</evidence>
<feature type="signal peptide" evidence="3">
    <location>
        <begin position="1"/>
        <end position="21"/>
    </location>
</feature>
<dbReference type="InParanoid" id="B9TQC2"/>
<keyword evidence="1 3" id="KW-0732">Signal</keyword>
<proteinExistence type="predicted"/>
<dbReference type="AlphaFoldDB" id="B9TQC2"/>
<organism evidence="4 5">
    <name type="scientific">Ricinus communis</name>
    <name type="common">Castor bean</name>
    <dbReference type="NCBI Taxonomy" id="3988"/>
    <lineage>
        <taxon>Eukaryota</taxon>
        <taxon>Viridiplantae</taxon>
        <taxon>Streptophyta</taxon>
        <taxon>Embryophyta</taxon>
        <taxon>Tracheophyta</taxon>
        <taxon>Spermatophyta</taxon>
        <taxon>Magnoliopsida</taxon>
        <taxon>eudicotyledons</taxon>
        <taxon>Gunneridae</taxon>
        <taxon>Pentapetalae</taxon>
        <taxon>rosids</taxon>
        <taxon>fabids</taxon>
        <taxon>Malpighiales</taxon>
        <taxon>Euphorbiaceae</taxon>
        <taxon>Acalyphoideae</taxon>
        <taxon>Acalypheae</taxon>
        <taxon>Ricinus</taxon>
    </lineage>
</organism>
<name>B9TQC2_RICCO</name>
<dbReference type="Proteomes" id="UP000008311">
    <property type="component" value="Unassembled WGS sequence"/>
</dbReference>
<reference evidence="5" key="1">
    <citation type="journal article" date="2010" name="Nat. Biotechnol.">
        <title>Draft genome sequence of the oilseed species Ricinus communis.</title>
        <authorList>
            <person name="Chan A.P."/>
            <person name="Crabtree J."/>
            <person name="Zhao Q."/>
            <person name="Lorenzi H."/>
            <person name="Orvis J."/>
            <person name="Puiu D."/>
            <person name="Melake-Berhan A."/>
            <person name="Jones K.M."/>
            <person name="Redman J."/>
            <person name="Chen G."/>
            <person name="Cahoon E.B."/>
            <person name="Gedil M."/>
            <person name="Stanke M."/>
            <person name="Haas B.J."/>
            <person name="Wortman J.R."/>
            <person name="Fraser-Liggett C.M."/>
            <person name="Ravel J."/>
            <person name="Rabinowicz P.D."/>
        </authorList>
    </citation>
    <scope>NUCLEOTIDE SEQUENCE [LARGE SCALE GENOMIC DNA]</scope>
    <source>
        <strain evidence="5">cv. Hale</strain>
    </source>
</reference>
<dbReference type="EMBL" id="EQ998465">
    <property type="protein sequence ID" value="EEF21942.1"/>
    <property type="molecule type" value="Genomic_DNA"/>
</dbReference>
<sequence>MLPRSPLVIPLWCCNLRKAKTISFLLLLPSLLLQLQSLDNPTDTLLPTQRLRADRKLHSSVSATDHSTGIFRLKMQNDGNLVQYPVRTSDIAAFAYWTSGTVGEEDNVTLNLDRDDSSLSAQ</sequence>
<evidence type="ECO:0000313" key="5">
    <source>
        <dbReference type="Proteomes" id="UP000008311"/>
    </source>
</evidence>
<dbReference type="InterPro" id="IPR036426">
    <property type="entry name" value="Bulb-type_lectin_dom_sf"/>
</dbReference>
<gene>
    <name evidence="4" type="ORF">RCOM_2102170</name>
</gene>
<feature type="chain" id="PRO_5002892573" evidence="3">
    <location>
        <begin position="22"/>
        <end position="122"/>
    </location>
</feature>
<dbReference type="STRING" id="3988.B9TQC2"/>
<evidence type="ECO:0000256" key="1">
    <source>
        <dbReference type="ARBA" id="ARBA00022729"/>
    </source>
</evidence>
<evidence type="ECO:0000256" key="3">
    <source>
        <dbReference type="SAM" id="SignalP"/>
    </source>
</evidence>
<keyword evidence="5" id="KW-1185">Reference proteome</keyword>
<evidence type="ECO:0000313" key="4">
    <source>
        <dbReference type="EMBL" id="EEF21942.1"/>
    </source>
</evidence>
<protein>
    <submittedName>
        <fullName evidence="4">Uncharacterized protein</fullName>
    </submittedName>
</protein>
<keyword evidence="2" id="KW-1015">Disulfide bond</keyword>
<accession>B9TQC2</accession>